<reference evidence="1" key="1">
    <citation type="journal article" date="2023" name="G3 (Bethesda)">
        <title>A reference genome for the long-term kleptoplast-retaining sea slug Elysia crispata morphotype clarki.</title>
        <authorList>
            <person name="Eastman K.E."/>
            <person name="Pendleton A.L."/>
            <person name="Shaikh M.A."/>
            <person name="Suttiyut T."/>
            <person name="Ogas R."/>
            <person name="Tomko P."/>
            <person name="Gavelis G."/>
            <person name="Widhalm J.R."/>
            <person name="Wisecaver J.H."/>
        </authorList>
    </citation>
    <scope>NUCLEOTIDE SEQUENCE</scope>
    <source>
        <strain evidence="1">ECLA1</strain>
    </source>
</reference>
<gene>
    <name evidence="1" type="ORF">RRG08_045140</name>
</gene>
<protein>
    <submittedName>
        <fullName evidence="1">Uncharacterized protein</fullName>
    </submittedName>
</protein>
<keyword evidence="2" id="KW-1185">Reference proteome</keyword>
<comment type="caution">
    <text evidence="1">The sequence shown here is derived from an EMBL/GenBank/DDBJ whole genome shotgun (WGS) entry which is preliminary data.</text>
</comment>
<dbReference type="EMBL" id="JAWDGP010005492">
    <property type="protein sequence ID" value="KAK3756629.1"/>
    <property type="molecule type" value="Genomic_DNA"/>
</dbReference>
<evidence type="ECO:0000313" key="1">
    <source>
        <dbReference type="EMBL" id="KAK3756629.1"/>
    </source>
</evidence>
<name>A0AAE1D433_9GAST</name>
<dbReference type="AlphaFoldDB" id="A0AAE1D433"/>
<proteinExistence type="predicted"/>
<evidence type="ECO:0000313" key="2">
    <source>
        <dbReference type="Proteomes" id="UP001283361"/>
    </source>
</evidence>
<organism evidence="1 2">
    <name type="scientific">Elysia crispata</name>
    <name type="common">lettuce slug</name>
    <dbReference type="NCBI Taxonomy" id="231223"/>
    <lineage>
        <taxon>Eukaryota</taxon>
        <taxon>Metazoa</taxon>
        <taxon>Spiralia</taxon>
        <taxon>Lophotrochozoa</taxon>
        <taxon>Mollusca</taxon>
        <taxon>Gastropoda</taxon>
        <taxon>Heterobranchia</taxon>
        <taxon>Euthyneura</taxon>
        <taxon>Panpulmonata</taxon>
        <taxon>Sacoglossa</taxon>
        <taxon>Placobranchoidea</taxon>
        <taxon>Plakobranchidae</taxon>
        <taxon>Elysia</taxon>
    </lineage>
</organism>
<accession>A0AAE1D433</accession>
<dbReference type="Proteomes" id="UP001283361">
    <property type="component" value="Unassembled WGS sequence"/>
</dbReference>
<sequence length="113" mass="12835">MTRDTMEGEIDRSDEYKLRPFHWPIPLRSSKIWAGLDRDKSAADILAVWLHYGCSMIDNHKMADMVCDQKTAAILAVWLHYGCSMIDNHKMAGMVCDQQLLISCLSGSTMDVQ</sequence>